<dbReference type="InterPro" id="IPR029021">
    <property type="entry name" value="Prot-tyrosine_phosphatase-like"/>
</dbReference>
<keyword evidence="2" id="KW-1185">Reference proteome</keyword>
<evidence type="ECO:0008006" key="3">
    <source>
        <dbReference type="Google" id="ProtNLM"/>
    </source>
</evidence>
<protein>
    <recommendedName>
        <fullName evidence="3">Phosphatase</fullName>
    </recommendedName>
</protein>
<dbReference type="Proteomes" id="UP000471381">
    <property type="component" value="Unassembled WGS sequence"/>
</dbReference>
<gene>
    <name evidence="1" type="ORF">GTQ48_00785</name>
</gene>
<dbReference type="SUPFAM" id="SSF52799">
    <property type="entry name" value="(Phosphotyrosine protein) phosphatases II"/>
    <property type="match status" value="1"/>
</dbReference>
<accession>A0A6N9TH94</accession>
<organism evidence="1 2">
    <name type="scientific">Alteromonas genovensis</name>
    <dbReference type="NCBI Taxonomy" id="471225"/>
    <lineage>
        <taxon>Bacteria</taxon>
        <taxon>Pseudomonadati</taxon>
        <taxon>Pseudomonadota</taxon>
        <taxon>Gammaproteobacteria</taxon>
        <taxon>Alteromonadales</taxon>
        <taxon>Alteromonadaceae</taxon>
        <taxon>Alteromonas/Salinimonas group</taxon>
        <taxon>Alteromonas</taxon>
    </lineage>
</organism>
<reference evidence="1 2" key="1">
    <citation type="submission" date="2020-01" db="EMBL/GenBank/DDBJ databases">
        <title>Genomes of bacteria type strains.</title>
        <authorList>
            <person name="Chen J."/>
            <person name="Zhu S."/>
            <person name="Yang J."/>
        </authorList>
    </citation>
    <scope>NUCLEOTIDE SEQUENCE [LARGE SCALE GENOMIC DNA]</scope>
    <source>
        <strain evidence="1 2">LMG 24078</strain>
    </source>
</reference>
<sequence>MAKAQQQSEETQQVNSLTSLTNLQNNNDFMVSSGLPAKAHLALLKEEGVAYVVDLIPGDRSQEIMNTAELGLNYFNVPVEWEKPVLTDFLNYSAFMQRVDRGSEKVLTHCKLNWRGASFTYLYRVNVLGEDENMAKKDLLAIWQPNPTWYAFMEGVIAHYNAINSTDNAMSFDAAIPKTES</sequence>
<dbReference type="Gene3D" id="3.90.190.10">
    <property type="entry name" value="Protein tyrosine phosphatase superfamily"/>
    <property type="match status" value="1"/>
</dbReference>
<dbReference type="EMBL" id="JAAAWO010000001">
    <property type="protein sequence ID" value="NDW14068.1"/>
    <property type="molecule type" value="Genomic_DNA"/>
</dbReference>
<name>A0A6N9TH94_9ALTE</name>
<dbReference type="AlphaFoldDB" id="A0A6N9TH94"/>
<proteinExistence type="predicted"/>
<comment type="caution">
    <text evidence="1">The sequence shown here is derived from an EMBL/GenBank/DDBJ whole genome shotgun (WGS) entry which is preliminary data.</text>
</comment>
<evidence type="ECO:0000313" key="2">
    <source>
        <dbReference type="Proteomes" id="UP000471381"/>
    </source>
</evidence>
<evidence type="ECO:0000313" key="1">
    <source>
        <dbReference type="EMBL" id="NDW14068.1"/>
    </source>
</evidence>